<sequence length="102" mass="12157">PKRRAKDGPLKKKNKKDIINEDEEIEETVIQPIEGTSFIIPNDIRSINYWKYCTKKSLDLLQKQASNRRILMVQLHQERVKSVQYLLHQREQINILTKEKQS</sequence>
<accession>A0A820RJE4</accession>
<dbReference type="EMBL" id="CAJOAY010033067">
    <property type="protein sequence ID" value="CAF4436161.1"/>
    <property type="molecule type" value="Genomic_DNA"/>
</dbReference>
<comment type="caution">
    <text evidence="1">The sequence shown here is derived from an EMBL/GenBank/DDBJ whole genome shotgun (WGS) entry which is preliminary data.</text>
</comment>
<reference evidence="1" key="1">
    <citation type="submission" date="2021-02" db="EMBL/GenBank/DDBJ databases">
        <authorList>
            <person name="Nowell W R."/>
        </authorList>
    </citation>
    <scope>NUCLEOTIDE SEQUENCE</scope>
</reference>
<proteinExistence type="predicted"/>
<name>A0A820RJE4_9BILA</name>
<gene>
    <name evidence="1" type="ORF">OKA104_LOCUS53357</name>
</gene>
<feature type="non-terminal residue" evidence="1">
    <location>
        <position position="102"/>
    </location>
</feature>
<dbReference type="AlphaFoldDB" id="A0A820RJE4"/>
<evidence type="ECO:0000313" key="2">
    <source>
        <dbReference type="Proteomes" id="UP000663881"/>
    </source>
</evidence>
<protein>
    <submittedName>
        <fullName evidence="1">Uncharacterized protein</fullName>
    </submittedName>
</protein>
<dbReference type="Proteomes" id="UP000663881">
    <property type="component" value="Unassembled WGS sequence"/>
</dbReference>
<organism evidence="1 2">
    <name type="scientific">Adineta steineri</name>
    <dbReference type="NCBI Taxonomy" id="433720"/>
    <lineage>
        <taxon>Eukaryota</taxon>
        <taxon>Metazoa</taxon>
        <taxon>Spiralia</taxon>
        <taxon>Gnathifera</taxon>
        <taxon>Rotifera</taxon>
        <taxon>Eurotatoria</taxon>
        <taxon>Bdelloidea</taxon>
        <taxon>Adinetida</taxon>
        <taxon>Adinetidae</taxon>
        <taxon>Adineta</taxon>
    </lineage>
</organism>
<feature type="non-terminal residue" evidence="1">
    <location>
        <position position="1"/>
    </location>
</feature>
<evidence type="ECO:0000313" key="1">
    <source>
        <dbReference type="EMBL" id="CAF4436161.1"/>
    </source>
</evidence>